<name>A0ABR3F023_9AGAR</name>
<comment type="caution">
    <text evidence="1">The sequence shown here is derived from an EMBL/GenBank/DDBJ whole genome shotgun (WGS) entry which is preliminary data.</text>
</comment>
<feature type="non-terminal residue" evidence="1">
    <location>
        <position position="1"/>
    </location>
</feature>
<reference evidence="1 2" key="1">
    <citation type="submission" date="2024-02" db="EMBL/GenBank/DDBJ databases">
        <title>A draft genome for the cacao thread blight pathogen Marasmius crinis-equi.</title>
        <authorList>
            <person name="Cohen S.P."/>
            <person name="Baruah I.K."/>
            <person name="Amoako-Attah I."/>
            <person name="Bukari Y."/>
            <person name="Meinhardt L.W."/>
            <person name="Bailey B.A."/>
        </authorList>
    </citation>
    <scope>NUCLEOTIDE SEQUENCE [LARGE SCALE GENOMIC DNA]</scope>
    <source>
        <strain evidence="1 2">GH-76</strain>
    </source>
</reference>
<gene>
    <name evidence="1" type="ORF">V5O48_013578</name>
</gene>
<proteinExistence type="predicted"/>
<evidence type="ECO:0000313" key="1">
    <source>
        <dbReference type="EMBL" id="KAL0568401.1"/>
    </source>
</evidence>
<organism evidence="1 2">
    <name type="scientific">Marasmius crinis-equi</name>
    <dbReference type="NCBI Taxonomy" id="585013"/>
    <lineage>
        <taxon>Eukaryota</taxon>
        <taxon>Fungi</taxon>
        <taxon>Dikarya</taxon>
        <taxon>Basidiomycota</taxon>
        <taxon>Agaricomycotina</taxon>
        <taxon>Agaricomycetes</taxon>
        <taxon>Agaricomycetidae</taxon>
        <taxon>Agaricales</taxon>
        <taxon>Marasmiineae</taxon>
        <taxon>Marasmiaceae</taxon>
        <taxon>Marasmius</taxon>
    </lineage>
</organism>
<dbReference type="EMBL" id="JBAHYK010001348">
    <property type="protein sequence ID" value="KAL0568401.1"/>
    <property type="molecule type" value="Genomic_DNA"/>
</dbReference>
<dbReference type="Proteomes" id="UP001465976">
    <property type="component" value="Unassembled WGS sequence"/>
</dbReference>
<accession>A0ABR3F023</accession>
<sequence>VEMLLQEFEAVLLRLTSLTRLTFGAGGGICNEHLGLLTSTESGSLDLKFVVVPKLQSLSLLEPVLGVKSSYTEDMLLDLREARWRSTDTASRLISVKLELNLADGQSQVRLEQLRIEGLRVTELHMEE</sequence>
<evidence type="ECO:0000313" key="2">
    <source>
        <dbReference type="Proteomes" id="UP001465976"/>
    </source>
</evidence>
<protein>
    <submittedName>
        <fullName evidence="1">Uncharacterized protein</fullName>
    </submittedName>
</protein>
<keyword evidence="2" id="KW-1185">Reference proteome</keyword>